<dbReference type="OrthoDB" id="10282200at2759"/>
<evidence type="ECO:0000313" key="1">
    <source>
        <dbReference type="EMBL" id="EHL00423.1"/>
    </source>
</evidence>
<comment type="caution">
    <text evidence="1">The sequence shown here is derived from an EMBL/GenBank/DDBJ whole genome shotgun (WGS) entry which is preliminary data.</text>
</comment>
<evidence type="ECO:0000313" key="2">
    <source>
        <dbReference type="Proteomes" id="UP000005446"/>
    </source>
</evidence>
<dbReference type="AlphaFoldDB" id="H0EM79"/>
<dbReference type="HOGENOM" id="CLU_2359932_0_0_1"/>
<gene>
    <name evidence="1" type="ORF">M7I_3709</name>
</gene>
<keyword evidence="2" id="KW-1185">Reference proteome</keyword>
<proteinExistence type="predicted"/>
<reference evidence="1 2" key="1">
    <citation type="journal article" date="2012" name="Eukaryot. Cell">
        <title>Genome sequence of the fungus Glarea lozoyensis: the first genome sequence of a species from the Helotiaceae family.</title>
        <authorList>
            <person name="Youssar L."/>
            <person name="Gruening B.A."/>
            <person name="Erxleben A."/>
            <person name="Guenther S."/>
            <person name="Huettel W."/>
        </authorList>
    </citation>
    <scope>NUCLEOTIDE SEQUENCE [LARGE SCALE GENOMIC DNA]</scope>
    <source>
        <strain evidence="2">ATCC 74030 / MF5533</strain>
    </source>
</reference>
<name>H0EM79_GLAL7</name>
<accession>H0EM79</accession>
<organism evidence="1 2">
    <name type="scientific">Glarea lozoyensis (strain ATCC 74030 / MF5533)</name>
    <dbReference type="NCBI Taxonomy" id="1104152"/>
    <lineage>
        <taxon>Eukaryota</taxon>
        <taxon>Fungi</taxon>
        <taxon>Dikarya</taxon>
        <taxon>Ascomycota</taxon>
        <taxon>Pezizomycotina</taxon>
        <taxon>Leotiomycetes</taxon>
        <taxon>Helotiales</taxon>
        <taxon>Helotiaceae</taxon>
        <taxon>Glarea</taxon>
    </lineage>
</organism>
<dbReference type="InParanoid" id="H0EM79"/>
<dbReference type="EMBL" id="AGUE01000083">
    <property type="protein sequence ID" value="EHL00423.1"/>
    <property type="molecule type" value="Genomic_DNA"/>
</dbReference>
<sequence length="96" mass="10252">MPNVLDWQIVSAKLQSRVPRIAVSFALAQKLETIYHYSGQSNTHSPRVMGGIIINPAAGDAGCIVHSILAVASDRLEVASKIRVKLSIISGLQGES</sequence>
<protein>
    <submittedName>
        <fullName evidence="1">Uncharacterized protein</fullName>
    </submittedName>
</protein>
<dbReference type="Proteomes" id="UP000005446">
    <property type="component" value="Unassembled WGS sequence"/>
</dbReference>